<dbReference type="PANTHER" id="PTHR30502:SF0">
    <property type="entry name" value="PHOSPHOENOLPYRUVATE CARBOXYLASE FAMILY PROTEIN"/>
    <property type="match status" value="1"/>
</dbReference>
<dbReference type="GO" id="GO:0016829">
    <property type="term" value="F:lyase activity"/>
    <property type="evidence" value="ECO:0007669"/>
    <property type="project" value="UniProtKB-KW"/>
</dbReference>
<dbReference type="PANTHER" id="PTHR30502">
    <property type="entry name" value="2-KETO-3-DEOXY-L-RHAMNONATE ALDOLASE"/>
    <property type="match status" value="1"/>
</dbReference>
<accession>A0ABV7KZT9</accession>
<name>A0ABV7KZT9_9PROT</name>
<comment type="caution">
    <text evidence="5">The sequence shown here is derived from an EMBL/GenBank/DDBJ whole genome shotgun (WGS) entry which is preliminary data.</text>
</comment>
<dbReference type="InterPro" id="IPR015813">
    <property type="entry name" value="Pyrv/PenolPyrv_kinase-like_dom"/>
</dbReference>
<evidence type="ECO:0000313" key="5">
    <source>
        <dbReference type="EMBL" id="MFC3227684.1"/>
    </source>
</evidence>
<sequence>MQQAARQERNRIHTAIAARGMAFGTWVQMAAPEVAELAAASGLDFVIVDMEHGTLGIGEAAGLIRAVQAGGAAPLVRVPDHDPTGLLKVLDAGAVGVLVPGVETAAQAEAIVAATRFAPEGSRGACPATRATWHGLVDWPDHLAWARENIVTILIVESLEGVRNFEAILQVPGITAIGIGMFDLAQSMGHGGDVAHPAVQAELARLAGLVRGAGIEVFSATFDSAPDRVAAATRHWQGLGCRIFAASADRMMLATGFRAIVAATAEASGT</sequence>
<proteinExistence type="inferred from homology"/>
<evidence type="ECO:0000256" key="1">
    <source>
        <dbReference type="ARBA" id="ARBA00005568"/>
    </source>
</evidence>
<keyword evidence="3 5" id="KW-0456">Lyase</keyword>
<evidence type="ECO:0000256" key="3">
    <source>
        <dbReference type="ARBA" id="ARBA00023239"/>
    </source>
</evidence>
<dbReference type="Gene3D" id="3.20.20.60">
    <property type="entry name" value="Phosphoenolpyruvate-binding domains"/>
    <property type="match status" value="1"/>
</dbReference>
<evidence type="ECO:0000313" key="6">
    <source>
        <dbReference type="Proteomes" id="UP001595528"/>
    </source>
</evidence>
<evidence type="ECO:0000256" key="2">
    <source>
        <dbReference type="ARBA" id="ARBA00022723"/>
    </source>
</evidence>
<evidence type="ECO:0000259" key="4">
    <source>
        <dbReference type="Pfam" id="PF03328"/>
    </source>
</evidence>
<dbReference type="SUPFAM" id="SSF51621">
    <property type="entry name" value="Phosphoenolpyruvate/pyruvate domain"/>
    <property type="match status" value="1"/>
</dbReference>
<dbReference type="InterPro" id="IPR040442">
    <property type="entry name" value="Pyrv_kinase-like_dom_sf"/>
</dbReference>
<dbReference type="InterPro" id="IPR050251">
    <property type="entry name" value="HpcH-HpaI_aldolase"/>
</dbReference>
<gene>
    <name evidence="5" type="ORF">ACFOGJ_10605</name>
</gene>
<dbReference type="EMBL" id="JBHRTR010000025">
    <property type="protein sequence ID" value="MFC3227684.1"/>
    <property type="molecule type" value="Genomic_DNA"/>
</dbReference>
<reference evidence="6" key="1">
    <citation type="journal article" date="2019" name="Int. J. Syst. Evol. Microbiol.">
        <title>The Global Catalogue of Microorganisms (GCM) 10K type strain sequencing project: providing services to taxonomists for standard genome sequencing and annotation.</title>
        <authorList>
            <consortium name="The Broad Institute Genomics Platform"/>
            <consortium name="The Broad Institute Genome Sequencing Center for Infectious Disease"/>
            <person name="Wu L."/>
            <person name="Ma J."/>
        </authorList>
    </citation>
    <scope>NUCLEOTIDE SEQUENCE [LARGE SCALE GENOMIC DNA]</scope>
    <source>
        <strain evidence="6">KCTC 42964</strain>
    </source>
</reference>
<dbReference type="Proteomes" id="UP001595528">
    <property type="component" value="Unassembled WGS sequence"/>
</dbReference>
<protein>
    <submittedName>
        <fullName evidence="5">HpcH/HpaI aldolase/citrate lyase family protein</fullName>
    </submittedName>
</protein>
<dbReference type="InterPro" id="IPR005000">
    <property type="entry name" value="Aldolase/citrate-lyase_domain"/>
</dbReference>
<comment type="similarity">
    <text evidence="1">Belongs to the HpcH/HpaI aldolase family.</text>
</comment>
<dbReference type="Pfam" id="PF03328">
    <property type="entry name" value="HpcH_HpaI"/>
    <property type="match status" value="1"/>
</dbReference>
<dbReference type="RefSeq" id="WP_379900060.1">
    <property type="nucleotide sequence ID" value="NZ_JBHRTR010000025.1"/>
</dbReference>
<keyword evidence="2" id="KW-0479">Metal-binding</keyword>
<feature type="domain" description="HpcH/HpaI aldolase/citrate lyase" evidence="4">
    <location>
        <begin position="23"/>
        <end position="221"/>
    </location>
</feature>
<keyword evidence="6" id="KW-1185">Reference proteome</keyword>
<organism evidence="5 6">
    <name type="scientific">Marinibaculum pumilum</name>
    <dbReference type="NCBI Taxonomy" id="1766165"/>
    <lineage>
        <taxon>Bacteria</taxon>
        <taxon>Pseudomonadati</taxon>
        <taxon>Pseudomonadota</taxon>
        <taxon>Alphaproteobacteria</taxon>
        <taxon>Rhodospirillales</taxon>
        <taxon>Rhodospirillaceae</taxon>
        <taxon>Marinibaculum</taxon>
    </lineage>
</organism>